<keyword evidence="7" id="KW-1185">Reference proteome</keyword>
<dbReference type="OrthoDB" id="432970at2759"/>
<evidence type="ECO:0000256" key="4">
    <source>
        <dbReference type="PROSITE-ProRule" id="PRU00134"/>
    </source>
</evidence>
<reference evidence="6" key="1">
    <citation type="journal article" date="2020" name="Stud. Mycol.">
        <title>101 Dothideomycetes genomes: a test case for predicting lifestyles and emergence of pathogens.</title>
        <authorList>
            <person name="Haridas S."/>
            <person name="Albert R."/>
            <person name="Binder M."/>
            <person name="Bloem J."/>
            <person name="Labutti K."/>
            <person name="Salamov A."/>
            <person name="Andreopoulos B."/>
            <person name="Baker S."/>
            <person name="Barry K."/>
            <person name="Bills G."/>
            <person name="Bluhm B."/>
            <person name="Cannon C."/>
            <person name="Castanera R."/>
            <person name="Culley D."/>
            <person name="Daum C."/>
            <person name="Ezra D."/>
            <person name="Gonzalez J."/>
            <person name="Henrissat B."/>
            <person name="Kuo A."/>
            <person name="Liang C."/>
            <person name="Lipzen A."/>
            <person name="Lutzoni F."/>
            <person name="Magnuson J."/>
            <person name="Mondo S."/>
            <person name="Nolan M."/>
            <person name="Ohm R."/>
            <person name="Pangilinan J."/>
            <person name="Park H.-J."/>
            <person name="Ramirez L."/>
            <person name="Alfaro M."/>
            <person name="Sun H."/>
            <person name="Tritt A."/>
            <person name="Yoshinaga Y."/>
            <person name="Zwiers L.-H."/>
            <person name="Turgeon B."/>
            <person name="Goodwin S."/>
            <person name="Spatafora J."/>
            <person name="Crous P."/>
            <person name="Grigoriev I."/>
        </authorList>
    </citation>
    <scope>NUCLEOTIDE SEQUENCE</scope>
    <source>
        <strain evidence="6">CBS 122681</strain>
    </source>
</reference>
<keyword evidence="1" id="KW-0479">Metal-binding</keyword>
<dbReference type="Pfam" id="PF01753">
    <property type="entry name" value="zf-MYND"/>
    <property type="match status" value="1"/>
</dbReference>
<sequence length="340" mass="38759">MDEAAHTTCSHCGKQASNKCLGCNNHVYCGKECQKKDWPTHKMLCKDIRLDRAVFRIANLLQKMFLVFGRHSCETVYGSVEQNGNTIILNETYKARTRAGFFDSFPHCQMTEELEAIALCACSCDVSLWALHPFIANMLSVLGLKVEELNIRLSHCPRQVVINLTDGTSENNSLGRDHSVFLWTSRKRNRSWIIDLTGVQYGIDIYHRAEDYSKKFVKSIVHKKEFGRYKRYAEEVAKLCIYEGLYCKICLHLSEQIMQAVQAWTEMSAIPLSTLTHLDQDEFVTHRDALLTYIDTTLRNFMDKADYSAELAAVSAWENANPGLHELLTHQVRAKILGPG</sequence>
<protein>
    <recommendedName>
        <fullName evidence="5">MYND-type domain-containing protein</fullName>
    </recommendedName>
</protein>
<organism evidence="6 7">
    <name type="scientific">Lophiostoma macrostomum CBS 122681</name>
    <dbReference type="NCBI Taxonomy" id="1314788"/>
    <lineage>
        <taxon>Eukaryota</taxon>
        <taxon>Fungi</taxon>
        <taxon>Dikarya</taxon>
        <taxon>Ascomycota</taxon>
        <taxon>Pezizomycotina</taxon>
        <taxon>Dothideomycetes</taxon>
        <taxon>Pleosporomycetidae</taxon>
        <taxon>Pleosporales</taxon>
        <taxon>Lophiostomataceae</taxon>
        <taxon>Lophiostoma</taxon>
    </lineage>
</organism>
<dbReference type="SUPFAM" id="SSF144232">
    <property type="entry name" value="HIT/MYND zinc finger-like"/>
    <property type="match status" value="1"/>
</dbReference>
<accession>A0A6A6TMX3</accession>
<evidence type="ECO:0000259" key="5">
    <source>
        <dbReference type="PROSITE" id="PS50865"/>
    </source>
</evidence>
<evidence type="ECO:0000313" key="7">
    <source>
        <dbReference type="Proteomes" id="UP000799324"/>
    </source>
</evidence>
<evidence type="ECO:0000256" key="1">
    <source>
        <dbReference type="ARBA" id="ARBA00022723"/>
    </source>
</evidence>
<gene>
    <name evidence="6" type="ORF">K491DRAFT_649860</name>
</gene>
<dbReference type="GO" id="GO:0008270">
    <property type="term" value="F:zinc ion binding"/>
    <property type="evidence" value="ECO:0007669"/>
    <property type="project" value="UniProtKB-KW"/>
</dbReference>
<proteinExistence type="predicted"/>
<dbReference type="Gene3D" id="6.10.140.2220">
    <property type="match status" value="1"/>
</dbReference>
<dbReference type="AlphaFoldDB" id="A0A6A6TMX3"/>
<evidence type="ECO:0000313" key="6">
    <source>
        <dbReference type="EMBL" id="KAF2660238.1"/>
    </source>
</evidence>
<dbReference type="Proteomes" id="UP000799324">
    <property type="component" value="Unassembled WGS sequence"/>
</dbReference>
<dbReference type="InterPro" id="IPR002893">
    <property type="entry name" value="Znf_MYND"/>
</dbReference>
<evidence type="ECO:0000256" key="3">
    <source>
        <dbReference type="ARBA" id="ARBA00022833"/>
    </source>
</evidence>
<name>A0A6A6TMX3_9PLEO</name>
<feature type="domain" description="MYND-type" evidence="5">
    <location>
        <begin position="9"/>
        <end position="45"/>
    </location>
</feature>
<keyword evidence="2 4" id="KW-0863">Zinc-finger</keyword>
<evidence type="ECO:0000256" key="2">
    <source>
        <dbReference type="ARBA" id="ARBA00022771"/>
    </source>
</evidence>
<dbReference type="EMBL" id="MU004301">
    <property type="protein sequence ID" value="KAF2660238.1"/>
    <property type="molecule type" value="Genomic_DNA"/>
</dbReference>
<dbReference type="PROSITE" id="PS50865">
    <property type="entry name" value="ZF_MYND_2"/>
    <property type="match status" value="1"/>
</dbReference>
<keyword evidence="3" id="KW-0862">Zinc</keyword>